<gene>
    <name evidence="3" type="ORF">GA0070621_5272</name>
</gene>
<evidence type="ECO:0000259" key="2">
    <source>
        <dbReference type="Pfam" id="PF14436"/>
    </source>
</evidence>
<dbReference type="EMBL" id="LT594324">
    <property type="protein sequence ID" value="SBT54237.1"/>
    <property type="molecule type" value="Genomic_DNA"/>
</dbReference>
<feature type="domain" description="Bacterial EndoU nuclease" evidence="2">
    <location>
        <begin position="36"/>
        <end position="159"/>
    </location>
</feature>
<accession>A0A1A9ADG9</accession>
<sequence length="169" mass="18401">MSGGKAGGRLMRAALRFLKRSKGRNRPDRMNPHFTEHVIGGGHVKPGMPKGTGYHYRPGGQDFPGRRLQPGSVVKDPKTGAYRAKPEFFDSTLNPPHGAWKPKKGPNGESSFFPDDWTPAQVDNAISGAFQNATPVPGTNLWRGKHKDLVIEGFYNGSGGFTHGWPVVP</sequence>
<evidence type="ECO:0000313" key="4">
    <source>
        <dbReference type="Proteomes" id="UP000198765"/>
    </source>
</evidence>
<feature type="compositionally biased region" description="Basic and acidic residues" evidence="1">
    <location>
        <begin position="25"/>
        <end position="36"/>
    </location>
</feature>
<reference evidence="3 4" key="1">
    <citation type="submission" date="2016-06" db="EMBL/GenBank/DDBJ databases">
        <authorList>
            <person name="Kjaerup R.B."/>
            <person name="Dalgaard T.S."/>
            <person name="Juul-Madsen H.R."/>
        </authorList>
    </citation>
    <scope>NUCLEOTIDE SEQUENCE [LARGE SCALE GENOMIC DNA]</scope>
    <source>
        <strain evidence="3 4">DSM 45248</strain>
    </source>
</reference>
<keyword evidence="4" id="KW-1185">Reference proteome</keyword>
<proteinExistence type="predicted"/>
<dbReference type="PATRIC" id="fig|299146.4.peg.5437"/>
<dbReference type="InterPro" id="IPR029501">
    <property type="entry name" value="EndoU_bac"/>
</dbReference>
<organism evidence="3 4">
    <name type="scientific">Micromonospora narathiwatensis</name>
    <dbReference type="NCBI Taxonomy" id="299146"/>
    <lineage>
        <taxon>Bacteria</taxon>
        <taxon>Bacillati</taxon>
        <taxon>Actinomycetota</taxon>
        <taxon>Actinomycetes</taxon>
        <taxon>Micromonosporales</taxon>
        <taxon>Micromonosporaceae</taxon>
        <taxon>Micromonospora</taxon>
    </lineage>
</organism>
<dbReference type="RefSeq" id="WP_167667391.1">
    <property type="nucleotide sequence ID" value="NZ_LT594324.1"/>
</dbReference>
<dbReference type="GO" id="GO:0004519">
    <property type="term" value="F:endonuclease activity"/>
    <property type="evidence" value="ECO:0007669"/>
    <property type="project" value="InterPro"/>
</dbReference>
<feature type="region of interest" description="Disordered" evidence="1">
    <location>
        <begin position="60"/>
        <end position="79"/>
    </location>
</feature>
<dbReference type="Pfam" id="PF14436">
    <property type="entry name" value="EndoU_bacteria"/>
    <property type="match status" value="1"/>
</dbReference>
<feature type="region of interest" description="Disordered" evidence="1">
    <location>
        <begin position="22"/>
        <end position="47"/>
    </location>
</feature>
<feature type="region of interest" description="Disordered" evidence="1">
    <location>
        <begin position="87"/>
        <end position="116"/>
    </location>
</feature>
<protein>
    <submittedName>
        <fullName evidence="3">EndoU nuclease</fullName>
    </submittedName>
</protein>
<evidence type="ECO:0000313" key="3">
    <source>
        <dbReference type="EMBL" id="SBT54237.1"/>
    </source>
</evidence>
<name>A0A1A9ADG9_9ACTN</name>
<dbReference type="AlphaFoldDB" id="A0A1A9ADG9"/>
<evidence type="ECO:0000256" key="1">
    <source>
        <dbReference type="SAM" id="MobiDB-lite"/>
    </source>
</evidence>
<dbReference type="Proteomes" id="UP000198765">
    <property type="component" value="Chromosome I"/>
</dbReference>